<dbReference type="Pfam" id="PF06097">
    <property type="entry name" value="DUF945"/>
    <property type="match status" value="1"/>
</dbReference>
<proteinExistence type="predicted"/>
<dbReference type="HOGENOM" id="CLU_588923_0_0_7"/>
<protein>
    <recommendedName>
        <fullName evidence="2">DUF945 domain-containing protein</fullName>
    </recommendedName>
</protein>
<sequence length="465" mass="48441">MKKPLPLILLLVLVLGLPAAYFWIGLRAERVMEDQRLRLADQYGARLVLQEKDRGVFTGTYRYALTFDAPMPAAAGAPPAQPITLDLVAVVHHGPIPLTQGGFTPALAVVDTTLAPRTGTPPAAAALLEALPDLRRTTLRTTFGFSGDSRTKLAVPPAKGPVRLADGTVLDIQWQGATGTCDATAEAASIDLALSVPLLVVADKASTTTLQGLSLAGHSTLSGQNLYLGDSTLTLTGLRLENAAPAGPSFALTNLEVAASNGRQNEVVDTTMTLRASGLDLKTQAKGGLDAAFSLKNLDAVALDATLGEVRRINGQPATPEARTQELTTLFLRQAGPLFSKKPRLSVDRLALTLPSGTVDVSGFVAYSGEGPLPANPLESLGRFSASATARAPRATLVEILAAAGSGNPALAGPPARGQAEAVLDGLAAQGFVVRQDDGLFTVADWDGKTLMVNGRSLFQLPDRP</sequence>
<accession>I2Q6B7</accession>
<dbReference type="InterPro" id="IPR010352">
    <property type="entry name" value="DUF945"/>
</dbReference>
<dbReference type="EMBL" id="JH600068">
    <property type="protein sequence ID" value="EIG55323.1"/>
    <property type="molecule type" value="Genomic_DNA"/>
</dbReference>
<dbReference type="STRING" id="596152.DesU5LDRAFT_3704"/>
<organism evidence="1">
    <name type="scientific">Desulfovibrio sp. U5L</name>
    <dbReference type="NCBI Taxonomy" id="596152"/>
    <lineage>
        <taxon>Bacteria</taxon>
        <taxon>Pseudomonadati</taxon>
        <taxon>Thermodesulfobacteriota</taxon>
        <taxon>Desulfovibrionia</taxon>
        <taxon>Desulfovibrionales</taxon>
        <taxon>Desulfovibrionaceae</taxon>
        <taxon>Desulfovibrio</taxon>
    </lineage>
</organism>
<dbReference type="AlphaFoldDB" id="I2Q6B7"/>
<gene>
    <name evidence="1" type="ORF">DesU5LDRAFT_3704</name>
</gene>
<dbReference type="eggNOG" id="COG5339">
    <property type="taxonomic scope" value="Bacteria"/>
</dbReference>
<reference evidence="1" key="1">
    <citation type="submission" date="2011-11" db="EMBL/GenBank/DDBJ databases">
        <title>Improved High-Quality Draft sequence of Desulfovibrio sp. U5L.</title>
        <authorList>
            <consortium name="US DOE Joint Genome Institute"/>
            <person name="Lucas S."/>
            <person name="Han J."/>
            <person name="Lapidus A."/>
            <person name="Cheng J.-F."/>
            <person name="Goodwin L."/>
            <person name="Pitluck S."/>
            <person name="Peters L."/>
            <person name="Ovchinnikova G."/>
            <person name="Held B."/>
            <person name="Detter J.C."/>
            <person name="Han C."/>
            <person name="Tapia R."/>
            <person name="Land M."/>
            <person name="Hauser L."/>
            <person name="Kyrpides N."/>
            <person name="Ivanova N."/>
            <person name="Pagani I."/>
            <person name="Gabster J."/>
            <person name="Walker C."/>
            <person name="Stolyar S."/>
            <person name="Stahl D."/>
            <person name="Arkin A."/>
            <person name="Dehal P."/>
            <person name="Hazen T."/>
            <person name="Woyke T."/>
        </authorList>
    </citation>
    <scope>NUCLEOTIDE SEQUENCE [LARGE SCALE GENOMIC DNA]</scope>
    <source>
        <strain evidence="1">U5L</strain>
    </source>
</reference>
<name>I2Q6B7_9BACT</name>
<dbReference type="OrthoDB" id="5444681at2"/>
<evidence type="ECO:0000313" key="1">
    <source>
        <dbReference type="EMBL" id="EIG55323.1"/>
    </source>
</evidence>
<evidence type="ECO:0008006" key="2">
    <source>
        <dbReference type="Google" id="ProtNLM"/>
    </source>
</evidence>